<comment type="similarity">
    <text evidence="2">Belongs to the NAD(P)-dependent epimerase/dehydratase family. Dihydroflavonol-4-reductase subfamily.</text>
</comment>
<dbReference type="InterPro" id="IPR036291">
    <property type="entry name" value="NAD(P)-bd_dom_sf"/>
</dbReference>
<keyword evidence="1" id="KW-0560">Oxidoreductase</keyword>
<protein>
    <recommendedName>
        <fullName evidence="4">NAD-dependent epimerase/dehydratase domain-containing protein</fullName>
    </recommendedName>
</protein>
<organism evidence="5">
    <name type="scientific">Aspergillus arachidicola</name>
    <dbReference type="NCBI Taxonomy" id="656916"/>
    <lineage>
        <taxon>Eukaryota</taxon>
        <taxon>Fungi</taxon>
        <taxon>Dikarya</taxon>
        <taxon>Ascomycota</taxon>
        <taxon>Pezizomycotina</taxon>
        <taxon>Eurotiomycetes</taxon>
        <taxon>Eurotiomycetidae</taxon>
        <taxon>Eurotiales</taxon>
        <taxon>Aspergillaceae</taxon>
        <taxon>Aspergillus</taxon>
        <taxon>Aspergillus subgen. Circumdati</taxon>
    </lineage>
</organism>
<dbReference type="Gene3D" id="3.40.50.720">
    <property type="entry name" value="NAD(P)-binding Rossmann-like Domain"/>
    <property type="match status" value="1"/>
</dbReference>
<evidence type="ECO:0000256" key="2">
    <source>
        <dbReference type="ARBA" id="ARBA00023445"/>
    </source>
</evidence>
<dbReference type="Pfam" id="PF01370">
    <property type="entry name" value="Epimerase"/>
    <property type="match status" value="1"/>
</dbReference>
<dbReference type="Proteomes" id="UP000325558">
    <property type="component" value="Unassembled WGS sequence"/>
</dbReference>
<feature type="transmembrane region" description="Helical" evidence="3">
    <location>
        <begin position="6"/>
        <end position="28"/>
    </location>
</feature>
<proteinExistence type="inferred from homology"/>
<evidence type="ECO:0000256" key="1">
    <source>
        <dbReference type="ARBA" id="ARBA00023002"/>
    </source>
</evidence>
<accession>A0A5N6YL10</accession>
<sequence>MERELIFITGATGFVGSATAIAVVKGGYRLRISPRKHSDRLQALLSEYSEQVEFITHYMIYLAHPLPSGTDKEYYFTPAVKVTSALLKEAARVPSIKKVVITSSIAALMPLDGIPPVGVVKENNDWDFNVDEAEDFTALKTHEEYLCGCTMHRSCSPIESHKNSGKPQSRGLSW</sequence>
<dbReference type="AlphaFoldDB" id="A0A5N6YL10"/>
<evidence type="ECO:0000259" key="4">
    <source>
        <dbReference type="Pfam" id="PF01370"/>
    </source>
</evidence>
<dbReference type="InterPro" id="IPR050425">
    <property type="entry name" value="NAD(P)_dehydrat-like"/>
</dbReference>
<feature type="domain" description="NAD-dependent epimerase/dehydratase" evidence="4">
    <location>
        <begin position="6"/>
        <end position="107"/>
    </location>
</feature>
<dbReference type="EMBL" id="ML737121">
    <property type="protein sequence ID" value="KAE8345169.1"/>
    <property type="molecule type" value="Genomic_DNA"/>
</dbReference>
<evidence type="ECO:0000313" key="5">
    <source>
        <dbReference type="EMBL" id="KAE8345169.1"/>
    </source>
</evidence>
<keyword evidence="3" id="KW-0472">Membrane</keyword>
<keyword evidence="3" id="KW-0812">Transmembrane</keyword>
<dbReference type="SUPFAM" id="SSF51735">
    <property type="entry name" value="NAD(P)-binding Rossmann-fold domains"/>
    <property type="match status" value="1"/>
</dbReference>
<dbReference type="PANTHER" id="PTHR10366:SF812">
    <property type="entry name" value="VPS9 DOMAIN-CONTAINING PROTEIN"/>
    <property type="match status" value="1"/>
</dbReference>
<dbReference type="PANTHER" id="PTHR10366">
    <property type="entry name" value="NAD DEPENDENT EPIMERASE/DEHYDRATASE"/>
    <property type="match status" value="1"/>
</dbReference>
<evidence type="ECO:0000256" key="3">
    <source>
        <dbReference type="SAM" id="Phobius"/>
    </source>
</evidence>
<name>A0A5N6YL10_9EURO</name>
<reference evidence="5" key="1">
    <citation type="submission" date="2019-04" db="EMBL/GenBank/DDBJ databases">
        <title>Friends and foes A comparative genomics study of 23 Aspergillus species from section Flavi.</title>
        <authorList>
            <consortium name="DOE Joint Genome Institute"/>
            <person name="Kjaerbolling I."/>
            <person name="Vesth T."/>
            <person name="Frisvad J.C."/>
            <person name="Nybo J.L."/>
            <person name="Theobald S."/>
            <person name="Kildgaard S."/>
            <person name="Isbrandt T."/>
            <person name="Kuo A."/>
            <person name="Sato A."/>
            <person name="Lyhne E.K."/>
            <person name="Kogle M.E."/>
            <person name="Wiebenga A."/>
            <person name="Kun R.S."/>
            <person name="Lubbers R.J."/>
            <person name="Makela M.R."/>
            <person name="Barry K."/>
            <person name="Chovatia M."/>
            <person name="Clum A."/>
            <person name="Daum C."/>
            <person name="Haridas S."/>
            <person name="He G."/>
            <person name="LaButti K."/>
            <person name="Lipzen A."/>
            <person name="Mondo S."/>
            <person name="Riley R."/>
            <person name="Salamov A."/>
            <person name="Simmons B.A."/>
            <person name="Magnuson J.K."/>
            <person name="Henrissat B."/>
            <person name="Mortensen U.H."/>
            <person name="Larsen T.O."/>
            <person name="Devries R.P."/>
            <person name="Grigoriev I.V."/>
            <person name="Machida M."/>
            <person name="Baker S.E."/>
            <person name="Andersen M.R."/>
        </authorList>
    </citation>
    <scope>NUCLEOTIDE SEQUENCE</scope>
    <source>
        <strain evidence="5">CBS 117612</strain>
    </source>
</reference>
<dbReference type="InterPro" id="IPR001509">
    <property type="entry name" value="Epimerase_deHydtase"/>
</dbReference>
<dbReference type="OrthoDB" id="2735536at2759"/>
<dbReference type="GO" id="GO:0016616">
    <property type="term" value="F:oxidoreductase activity, acting on the CH-OH group of donors, NAD or NADP as acceptor"/>
    <property type="evidence" value="ECO:0007669"/>
    <property type="project" value="TreeGrafter"/>
</dbReference>
<keyword evidence="3" id="KW-1133">Transmembrane helix</keyword>
<gene>
    <name evidence="5" type="ORF">BDV24DRAFT_160005</name>
</gene>